<dbReference type="AlphaFoldDB" id="A0A923M9Z7"/>
<accession>A0A923M9Z7</accession>
<name>A0A923M9Z7_9BURK</name>
<organism evidence="1 2">
    <name type="scientific">Ramlibacter albus</name>
    <dbReference type="NCBI Taxonomy" id="2079448"/>
    <lineage>
        <taxon>Bacteria</taxon>
        <taxon>Pseudomonadati</taxon>
        <taxon>Pseudomonadota</taxon>
        <taxon>Betaproteobacteria</taxon>
        <taxon>Burkholderiales</taxon>
        <taxon>Comamonadaceae</taxon>
        <taxon>Ramlibacter</taxon>
    </lineage>
</organism>
<dbReference type="GO" id="GO:0003677">
    <property type="term" value="F:DNA binding"/>
    <property type="evidence" value="ECO:0007669"/>
    <property type="project" value="InterPro"/>
</dbReference>
<keyword evidence="2" id="KW-1185">Reference proteome</keyword>
<dbReference type="EMBL" id="JACORU010000007">
    <property type="protein sequence ID" value="MBC5766548.1"/>
    <property type="molecule type" value="Genomic_DNA"/>
</dbReference>
<dbReference type="InterPro" id="IPR010982">
    <property type="entry name" value="Lambda_DNA-bd_dom_sf"/>
</dbReference>
<protein>
    <submittedName>
        <fullName evidence="1">Helix-turn-helix domain-containing protein</fullName>
    </submittedName>
</protein>
<gene>
    <name evidence="1" type="ORF">H8R02_18910</name>
</gene>
<proteinExistence type="predicted"/>
<dbReference type="Pfam" id="PF13560">
    <property type="entry name" value="HTH_31"/>
    <property type="match status" value="1"/>
</dbReference>
<dbReference type="RefSeq" id="WP_187083039.1">
    <property type="nucleotide sequence ID" value="NZ_JACORU010000007.1"/>
</dbReference>
<dbReference type="Proteomes" id="UP000596827">
    <property type="component" value="Unassembled WGS sequence"/>
</dbReference>
<comment type="caution">
    <text evidence="1">The sequence shown here is derived from an EMBL/GenBank/DDBJ whole genome shotgun (WGS) entry which is preliminary data.</text>
</comment>
<dbReference type="SUPFAM" id="SSF47413">
    <property type="entry name" value="lambda repressor-like DNA-binding domains"/>
    <property type="match status" value="1"/>
</dbReference>
<evidence type="ECO:0000313" key="1">
    <source>
        <dbReference type="EMBL" id="MBC5766548.1"/>
    </source>
</evidence>
<evidence type="ECO:0000313" key="2">
    <source>
        <dbReference type="Proteomes" id="UP000596827"/>
    </source>
</evidence>
<dbReference type="Gene3D" id="1.10.260.40">
    <property type="entry name" value="lambda repressor-like DNA-binding domains"/>
    <property type="match status" value="1"/>
</dbReference>
<sequence>MPATSPALDTEARADLGKLGELISHRRKALRVSAVAAAESAGMSRVTLHRIEHGEPAVTMGAYLNALHVLGLQLQVVEAVGTPKQRQASAEGMVRIDDYPQLRQLAWQLREGAEVTGEEALAIYERNWRHVDEAALEAHERELIDSLVARYGKGHLLV</sequence>
<reference evidence="1" key="1">
    <citation type="submission" date="2020-08" db="EMBL/GenBank/DDBJ databases">
        <title>Ramlibacter sp. GTP1 16S ribosomal RNA gene genome sequencing and assembly.</title>
        <authorList>
            <person name="Kang M."/>
        </authorList>
    </citation>
    <scope>NUCLEOTIDE SEQUENCE</scope>
    <source>
        <strain evidence="1">GTP1</strain>
    </source>
</reference>